<dbReference type="AlphaFoldDB" id="A0A816YM74"/>
<dbReference type="EMBL" id="HG994361">
    <property type="protein sequence ID" value="CAF2166416.1"/>
    <property type="molecule type" value="Genomic_DNA"/>
</dbReference>
<accession>A0A816YM74</accession>
<gene>
    <name evidence="1" type="ORF">DARMORV10_A07P20000.1</name>
</gene>
<organism evidence="1">
    <name type="scientific">Brassica napus</name>
    <name type="common">Rape</name>
    <dbReference type="NCBI Taxonomy" id="3708"/>
    <lineage>
        <taxon>Eukaryota</taxon>
        <taxon>Viridiplantae</taxon>
        <taxon>Streptophyta</taxon>
        <taxon>Embryophyta</taxon>
        <taxon>Tracheophyta</taxon>
        <taxon>Spermatophyta</taxon>
        <taxon>Magnoliopsida</taxon>
        <taxon>eudicotyledons</taxon>
        <taxon>Gunneridae</taxon>
        <taxon>Pentapetalae</taxon>
        <taxon>rosids</taxon>
        <taxon>malvids</taxon>
        <taxon>Brassicales</taxon>
        <taxon>Brassicaceae</taxon>
        <taxon>Brassiceae</taxon>
        <taxon>Brassica</taxon>
    </lineage>
</organism>
<name>A0A816YM74_BRANA</name>
<dbReference type="Proteomes" id="UP001295469">
    <property type="component" value="Chromosome A07"/>
</dbReference>
<protein>
    <submittedName>
        <fullName evidence="1">(rape) hypothetical protein</fullName>
    </submittedName>
</protein>
<evidence type="ECO:0000313" key="1">
    <source>
        <dbReference type="EMBL" id="CAF2166416.1"/>
    </source>
</evidence>
<reference evidence="1" key="1">
    <citation type="submission" date="2021-01" db="EMBL/GenBank/DDBJ databases">
        <authorList>
            <consortium name="Genoscope - CEA"/>
            <person name="William W."/>
        </authorList>
    </citation>
    <scope>NUCLEOTIDE SEQUENCE</scope>
</reference>
<proteinExistence type="predicted"/>
<feature type="non-terminal residue" evidence="1">
    <location>
        <position position="1"/>
    </location>
</feature>
<sequence>QEGQDPGYPKLEGVKTLVTTQRNPDLAATRDGQCWSETLRAKVDLSFQGRGLVEQIDVVSVYGGDVDTRLRAQDRNGTNLLRVLIEGDEELYDEKNIRCFSDLHHRHTSRSQFQEGSTCDALLGILSQLNFGGQALTLPDRLVPSLRASSSFTTYATQTLHYLSVFVAFKE</sequence>